<dbReference type="GO" id="GO:0007165">
    <property type="term" value="P:signal transduction"/>
    <property type="evidence" value="ECO:0007669"/>
    <property type="project" value="UniProtKB-KW"/>
</dbReference>
<feature type="transmembrane region" description="Helical" evidence="10">
    <location>
        <begin position="136"/>
        <end position="163"/>
    </location>
</feature>
<dbReference type="PANTHER" id="PTHR21137">
    <property type="entry name" value="ODORANT RECEPTOR"/>
    <property type="match status" value="1"/>
</dbReference>
<gene>
    <name evidence="11" type="ORF">EAI_02319</name>
</gene>
<organism evidence="12">
    <name type="scientific">Harpegnathos saltator</name>
    <name type="common">Jerdon's jumping ant</name>
    <dbReference type="NCBI Taxonomy" id="610380"/>
    <lineage>
        <taxon>Eukaryota</taxon>
        <taxon>Metazoa</taxon>
        <taxon>Ecdysozoa</taxon>
        <taxon>Arthropoda</taxon>
        <taxon>Hexapoda</taxon>
        <taxon>Insecta</taxon>
        <taxon>Pterygota</taxon>
        <taxon>Neoptera</taxon>
        <taxon>Endopterygota</taxon>
        <taxon>Hymenoptera</taxon>
        <taxon>Apocrita</taxon>
        <taxon>Aculeata</taxon>
        <taxon>Formicoidea</taxon>
        <taxon>Formicidae</taxon>
        <taxon>Ponerinae</taxon>
        <taxon>Ponerini</taxon>
        <taxon>Harpegnathos</taxon>
    </lineage>
</organism>
<keyword evidence="5" id="KW-0552">Olfaction</keyword>
<keyword evidence="4 10" id="KW-0812">Transmembrane</keyword>
<evidence type="ECO:0000256" key="1">
    <source>
        <dbReference type="ARBA" id="ARBA00004651"/>
    </source>
</evidence>
<keyword evidence="2" id="KW-1003">Cell membrane</keyword>
<dbReference type="PANTHER" id="PTHR21137:SF35">
    <property type="entry name" value="ODORANT RECEPTOR 19A-RELATED"/>
    <property type="match status" value="1"/>
</dbReference>
<evidence type="ECO:0000256" key="10">
    <source>
        <dbReference type="SAM" id="Phobius"/>
    </source>
</evidence>
<dbReference type="EMBL" id="GL451627">
    <property type="protein sequence ID" value="EFN78906.1"/>
    <property type="molecule type" value="Genomic_DNA"/>
</dbReference>
<dbReference type="GO" id="GO:0004984">
    <property type="term" value="F:olfactory receptor activity"/>
    <property type="evidence" value="ECO:0007669"/>
    <property type="project" value="InterPro"/>
</dbReference>
<dbReference type="AlphaFoldDB" id="E2BZK8"/>
<dbReference type="GO" id="GO:0005886">
    <property type="term" value="C:plasma membrane"/>
    <property type="evidence" value="ECO:0007669"/>
    <property type="project" value="UniProtKB-SubCell"/>
</dbReference>
<feature type="transmembrane region" description="Helical" evidence="10">
    <location>
        <begin position="23"/>
        <end position="43"/>
    </location>
</feature>
<proteinExistence type="predicted"/>
<evidence type="ECO:0000256" key="5">
    <source>
        <dbReference type="ARBA" id="ARBA00022725"/>
    </source>
</evidence>
<keyword evidence="3" id="KW-0716">Sensory transduction</keyword>
<evidence type="ECO:0000256" key="3">
    <source>
        <dbReference type="ARBA" id="ARBA00022606"/>
    </source>
</evidence>
<evidence type="ECO:0000256" key="8">
    <source>
        <dbReference type="ARBA" id="ARBA00023170"/>
    </source>
</evidence>
<evidence type="ECO:0008006" key="13">
    <source>
        <dbReference type="Google" id="ProtNLM"/>
    </source>
</evidence>
<evidence type="ECO:0000313" key="11">
    <source>
        <dbReference type="EMBL" id="EFN78906.1"/>
    </source>
</evidence>
<keyword evidence="8" id="KW-0675">Receptor</keyword>
<evidence type="ECO:0000256" key="9">
    <source>
        <dbReference type="ARBA" id="ARBA00023224"/>
    </source>
</evidence>
<dbReference type="OrthoDB" id="8196465at2759"/>
<dbReference type="InterPro" id="IPR004117">
    <property type="entry name" value="7tm6_olfct_rcpt"/>
</dbReference>
<feature type="transmembrane region" description="Helical" evidence="10">
    <location>
        <begin position="75"/>
        <end position="94"/>
    </location>
</feature>
<keyword evidence="9" id="KW-0807">Transducer</keyword>
<reference evidence="11 12" key="1">
    <citation type="journal article" date="2010" name="Science">
        <title>Genomic comparison of the ants Camponotus floridanus and Harpegnathos saltator.</title>
        <authorList>
            <person name="Bonasio R."/>
            <person name="Zhang G."/>
            <person name="Ye C."/>
            <person name="Mutti N.S."/>
            <person name="Fang X."/>
            <person name="Qin N."/>
            <person name="Donahue G."/>
            <person name="Yang P."/>
            <person name="Li Q."/>
            <person name="Li C."/>
            <person name="Zhang P."/>
            <person name="Huang Z."/>
            <person name="Berger S.L."/>
            <person name="Reinberg D."/>
            <person name="Wang J."/>
            <person name="Liebig J."/>
        </authorList>
    </citation>
    <scope>NUCLEOTIDE SEQUENCE [LARGE SCALE GENOMIC DNA]</scope>
    <source>
        <strain evidence="11 12">R22 G/1</strain>
    </source>
</reference>
<evidence type="ECO:0000313" key="12">
    <source>
        <dbReference type="Proteomes" id="UP000008237"/>
    </source>
</evidence>
<protein>
    <recommendedName>
        <fullName evidence="13">Odorant receptor 13a</fullName>
    </recommendedName>
</protein>
<keyword evidence="12" id="KW-1185">Reference proteome</keyword>
<dbReference type="InParanoid" id="E2BZK8"/>
<keyword evidence="6 10" id="KW-1133">Transmembrane helix</keyword>
<evidence type="ECO:0000256" key="2">
    <source>
        <dbReference type="ARBA" id="ARBA00022475"/>
    </source>
</evidence>
<comment type="subcellular location">
    <subcellularLocation>
        <location evidence="1">Cell membrane</location>
        <topology evidence="1">Multi-pass membrane protein</topology>
    </subcellularLocation>
</comment>
<name>E2BZK8_HARSA</name>
<dbReference type="GO" id="GO:0005549">
    <property type="term" value="F:odorant binding"/>
    <property type="evidence" value="ECO:0007669"/>
    <property type="project" value="InterPro"/>
</dbReference>
<sequence>MVSCGRVLFVKERADVDLLMTHIGPFLCYVMTIMKYICLVLHVDDIRSCVKYIEVDWNTVRSNEDYEVMLRNAKIGGLMATSIAAFMHCAVQFYSVTRCLMKNVVEVDNVSVTIRELPYPFYNEILDVRFSPAYELVLVLHVVSAFVMSGVTSVTCGLMVIFVMHACGQLKILIIWLNDIVQDNDAINISTVQRKMGFIVEHHLKVIK</sequence>
<evidence type="ECO:0000256" key="7">
    <source>
        <dbReference type="ARBA" id="ARBA00023136"/>
    </source>
</evidence>
<accession>E2BZK8</accession>
<keyword evidence="7 10" id="KW-0472">Membrane</keyword>
<evidence type="ECO:0000256" key="4">
    <source>
        <dbReference type="ARBA" id="ARBA00022692"/>
    </source>
</evidence>
<evidence type="ECO:0000256" key="6">
    <source>
        <dbReference type="ARBA" id="ARBA00022989"/>
    </source>
</evidence>
<dbReference type="Pfam" id="PF02949">
    <property type="entry name" value="7tm_6"/>
    <property type="match status" value="1"/>
</dbReference>
<dbReference type="Proteomes" id="UP000008237">
    <property type="component" value="Unassembled WGS sequence"/>
</dbReference>